<dbReference type="GO" id="GO:0000932">
    <property type="term" value="C:P-body"/>
    <property type="evidence" value="ECO:0007669"/>
    <property type="project" value="TreeGrafter"/>
</dbReference>
<comment type="similarity">
    <text evidence="3">Belongs to the cytidine and deoxycytidylate deaminase family.</text>
</comment>
<evidence type="ECO:0000256" key="2">
    <source>
        <dbReference type="ARBA" id="ARBA00004496"/>
    </source>
</evidence>
<reference evidence="12 13" key="1">
    <citation type="journal article" date="2020" name="Nature">
        <title>Six reference-quality genomes reveal evolution of bat adaptations.</title>
        <authorList>
            <person name="Jebb D."/>
            <person name="Huang Z."/>
            <person name="Pippel M."/>
            <person name="Hughes G.M."/>
            <person name="Lavrichenko K."/>
            <person name="Devanna P."/>
            <person name="Winkler S."/>
            <person name="Jermiin L.S."/>
            <person name="Skirmuntt E.C."/>
            <person name="Katzourakis A."/>
            <person name="Burkitt-Gray L."/>
            <person name="Ray D.A."/>
            <person name="Sullivan K.A.M."/>
            <person name="Roscito J.G."/>
            <person name="Kirilenko B.M."/>
            <person name="Davalos L.M."/>
            <person name="Corthals A.P."/>
            <person name="Power M.L."/>
            <person name="Jones G."/>
            <person name="Ransome R.D."/>
            <person name="Dechmann D.K.N."/>
            <person name="Locatelli A.G."/>
            <person name="Puechmaille S.J."/>
            <person name="Fedrigo O."/>
            <person name="Jarvis E.D."/>
            <person name="Hiller M."/>
            <person name="Vernes S.C."/>
            <person name="Myers E.W."/>
            <person name="Teeling E.C."/>
        </authorList>
    </citation>
    <scope>NUCLEOTIDE SEQUENCE [LARGE SCALE GENOMIC DNA]</scope>
    <source>
        <strain evidence="12">MMolMol1</strain>
        <tissue evidence="12">Muscle</tissue>
    </source>
</reference>
<keyword evidence="7" id="KW-0862">Zinc</keyword>
<gene>
    <name evidence="12" type="ORF">HJG59_000852</name>
</gene>
<evidence type="ECO:0000256" key="9">
    <source>
        <dbReference type="ARBA" id="ARBA00049114"/>
    </source>
</evidence>
<keyword evidence="5" id="KW-0479">Metal-binding</keyword>
<comment type="cofactor">
    <cofactor evidence="1">
        <name>Zn(2+)</name>
        <dbReference type="ChEBI" id="CHEBI:29105"/>
    </cofactor>
</comment>
<dbReference type="InParanoid" id="A0A7J8FUY4"/>
<evidence type="ECO:0000256" key="7">
    <source>
        <dbReference type="ARBA" id="ARBA00022833"/>
    </source>
</evidence>
<keyword evidence="6" id="KW-0378">Hydrolase</keyword>
<dbReference type="GO" id="GO:0008270">
    <property type="term" value="F:zinc ion binding"/>
    <property type="evidence" value="ECO:0007669"/>
    <property type="project" value="InterPro"/>
</dbReference>
<feature type="region of interest" description="Disordered" evidence="10">
    <location>
        <begin position="21"/>
        <end position="67"/>
    </location>
</feature>
<dbReference type="PANTHER" id="PTHR13857:SF43">
    <property type="entry name" value="DNA DC-DU-EDITING ENZYME APOBEC-3H"/>
    <property type="match status" value="1"/>
</dbReference>
<dbReference type="AlphaFoldDB" id="A0A7J8FUY4"/>
<evidence type="ECO:0000256" key="8">
    <source>
        <dbReference type="ARBA" id="ARBA00029489"/>
    </source>
</evidence>
<comment type="catalytic activity">
    <reaction evidence="9">
        <text>a 2'-deoxycytidine in single-stranded DNA + H2O + H(+) = a 2'-deoxyuridine in single-stranded DNA + NH4(+)</text>
        <dbReference type="Rhea" id="RHEA:50948"/>
        <dbReference type="Rhea" id="RHEA-COMP:12846"/>
        <dbReference type="Rhea" id="RHEA-COMP:12847"/>
        <dbReference type="ChEBI" id="CHEBI:15377"/>
        <dbReference type="ChEBI" id="CHEBI:15378"/>
        <dbReference type="ChEBI" id="CHEBI:28938"/>
        <dbReference type="ChEBI" id="CHEBI:85452"/>
        <dbReference type="ChEBI" id="CHEBI:133902"/>
        <dbReference type="EC" id="3.5.4.38"/>
    </reaction>
</comment>
<evidence type="ECO:0000259" key="11">
    <source>
        <dbReference type="PROSITE" id="PS51747"/>
    </source>
</evidence>
<evidence type="ECO:0000256" key="4">
    <source>
        <dbReference type="ARBA" id="ARBA00022490"/>
    </source>
</evidence>
<organism evidence="12 13">
    <name type="scientific">Molossus molossus</name>
    <name type="common">Pallas' mastiff bat</name>
    <name type="synonym">Vespertilio molossus</name>
    <dbReference type="NCBI Taxonomy" id="27622"/>
    <lineage>
        <taxon>Eukaryota</taxon>
        <taxon>Metazoa</taxon>
        <taxon>Chordata</taxon>
        <taxon>Craniata</taxon>
        <taxon>Vertebrata</taxon>
        <taxon>Euteleostomi</taxon>
        <taxon>Mammalia</taxon>
        <taxon>Eutheria</taxon>
        <taxon>Laurasiatheria</taxon>
        <taxon>Chiroptera</taxon>
        <taxon>Yangochiroptera</taxon>
        <taxon>Molossidae</taxon>
        <taxon>Molossus</taxon>
    </lineage>
</organism>
<dbReference type="PANTHER" id="PTHR13857">
    <property type="entry name" value="MRNA EDITING ENZYME"/>
    <property type="match status" value="1"/>
</dbReference>
<dbReference type="GO" id="GO:0051607">
    <property type="term" value="P:defense response to virus"/>
    <property type="evidence" value="ECO:0007669"/>
    <property type="project" value="UniProtKB-ARBA"/>
</dbReference>
<dbReference type="GO" id="GO:0004126">
    <property type="term" value="F:cytidine deaminase activity"/>
    <property type="evidence" value="ECO:0007669"/>
    <property type="project" value="UniProtKB-ARBA"/>
</dbReference>
<dbReference type="SUPFAM" id="SSF53927">
    <property type="entry name" value="Cytidine deaminase-like"/>
    <property type="match status" value="1"/>
</dbReference>
<dbReference type="InterPro" id="IPR016193">
    <property type="entry name" value="Cytidine_deaminase-like"/>
</dbReference>
<evidence type="ECO:0000313" key="12">
    <source>
        <dbReference type="EMBL" id="KAF6451603.1"/>
    </source>
</evidence>
<dbReference type="Gene3D" id="3.40.140.10">
    <property type="entry name" value="Cytidine Deaminase, domain 2"/>
    <property type="match status" value="1"/>
</dbReference>
<evidence type="ECO:0000256" key="5">
    <source>
        <dbReference type="ARBA" id="ARBA00022723"/>
    </source>
</evidence>
<sequence>MTAVTVPALRLTPGLLCEPHQTAAERSESRSCRHPSTPPSTVMSDPGSWGPAEPVSSRGGALPRGGAEERRNTMNLLTESTFCYQFGNQHKVKEPNGRRKTYLCYQLKLPDGQTLHKDYIKNKKKQHAEICFIDKINSLNLDKTKRYDIICFITWSPCPFCAKELVAFIKDCPHLSLEIFASRLYFHWIWGYQVGLQSLRQPNIQVSVMREKEFADCWENFVDNQGKDFKPWEKLTQYSTRIRLRLERILGKTHRTHLASEQSSECIQDENDCVDAIRNLNLDAHHPHYEEWTQDACS</sequence>
<name>A0A7J8FUY4_MOLMO</name>
<dbReference type="PROSITE" id="PS51747">
    <property type="entry name" value="CYT_DCMP_DEAMINASES_2"/>
    <property type="match status" value="1"/>
</dbReference>
<proteinExistence type="inferred from homology"/>
<evidence type="ECO:0000256" key="3">
    <source>
        <dbReference type="ARBA" id="ARBA00006576"/>
    </source>
</evidence>
<keyword evidence="4" id="KW-0963">Cytoplasm</keyword>
<dbReference type="EMBL" id="JACASF010000010">
    <property type="protein sequence ID" value="KAF6451603.1"/>
    <property type="molecule type" value="Genomic_DNA"/>
</dbReference>
<comment type="subcellular location">
    <subcellularLocation>
        <location evidence="2">Cytoplasm</location>
    </subcellularLocation>
</comment>
<dbReference type="GO" id="GO:0045869">
    <property type="term" value="P:negative regulation of single stranded viral RNA replication via double stranded DNA intermediate"/>
    <property type="evidence" value="ECO:0007669"/>
    <property type="project" value="TreeGrafter"/>
</dbReference>
<dbReference type="EC" id="3.5.4.38" evidence="8"/>
<dbReference type="InterPro" id="IPR016192">
    <property type="entry name" value="APOBEC/CMP_deaminase_Zn-bd"/>
</dbReference>
<dbReference type="GO" id="GO:0003723">
    <property type="term" value="F:RNA binding"/>
    <property type="evidence" value="ECO:0007669"/>
    <property type="project" value="TreeGrafter"/>
</dbReference>
<accession>A0A7J8FUY4</accession>
<feature type="domain" description="CMP/dCMP-type deaminase" evidence="11">
    <location>
        <begin position="97"/>
        <end position="199"/>
    </location>
</feature>
<dbReference type="GO" id="GO:0005634">
    <property type="term" value="C:nucleus"/>
    <property type="evidence" value="ECO:0007669"/>
    <property type="project" value="TreeGrafter"/>
</dbReference>
<dbReference type="InterPro" id="IPR002125">
    <property type="entry name" value="CMP_dCMP_dom"/>
</dbReference>
<comment type="caution">
    <text evidence="12">The sequence shown here is derived from an EMBL/GenBank/DDBJ whole genome shotgun (WGS) entry which is preliminary data.</text>
</comment>
<evidence type="ECO:0000256" key="10">
    <source>
        <dbReference type="SAM" id="MobiDB-lite"/>
    </source>
</evidence>
<dbReference type="CDD" id="cd01283">
    <property type="entry name" value="cytidine_deaminase"/>
    <property type="match status" value="1"/>
</dbReference>
<evidence type="ECO:0000256" key="1">
    <source>
        <dbReference type="ARBA" id="ARBA00001947"/>
    </source>
</evidence>
<dbReference type="GO" id="GO:0070383">
    <property type="term" value="P:DNA cytosine deamination"/>
    <property type="evidence" value="ECO:0007669"/>
    <property type="project" value="TreeGrafter"/>
</dbReference>
<evidence type="ECO:0000256" key="6">
    <source>
        <dbReference type="ARBA" id="ARBA00022801"/>
    </source>
</evidence>
<dbReference type="GO" id="GO:0016554">
    <property type="term" value="P:cytidine to uridine editing"/>
    <property type="evidence" value="ECO:0007669"/>
    <property type="project" value="TreeGrafter"/>
</dbReference>
<protein>
    <recommendedName>
        <fullName evidence="8">single-stranded DNA cytosine deaminase</fullName>
        <ecNumber evidence="8">3.5.4.38</ecNumber>
    </recommendedName>
</protein>
<dbReference type="PROSITE" id="PS00903">
    <property type="entry name" value="CYT_DCMP_DEAMINASES_1"/>
    <property type="match status" value="1"/>
</dbReference>
<keyword evidence="13" id="KW-1185">Reference proteome</keyword>
<dbReference type="Proteomes" id="UP000550707">
    <property type="component" value="Unassembled WGS sequence"/>
</dbReference>
<dbReference type="FunFam" id="3.40.140.10:FF:000047">
    <property type="entry name" value="Apolipoprotein B editing enzyme catalytic polypeptide-like 3H"/>
    <property type="match status" value="1"/>
</dbReference>
<dbReference type="InterPro" id="IPR050610">
    <property type="entry name" value="APOBEC_Cyt_Deaminase"/>
</dbReference>
<evidence type="ECO:0000313" key="13">
    <source>
        <dbReference type="Proteomes" id="UP000550707"/>
    </source>
</evidence>
<keyword evidence="12" id="KW-0449">Lipoprotein</keyword>
<dbReference type="Pfam" id="PF18772">
    <property type="entry name" value="APOBEC2"/>
    <property type="match status" value="1"/>
</dbReference>